<organism evidence="2 3">
    <name type="scientific">Paramuricea clavata</name>
    <name type="common">Red gorgonian</name>
    <name type="synonym">Violescent sea-whip</name>
    <dbReference type="NCBI Taxonomy" id="317549"/>
    <lineage>
        <taxon>Eukaryota</taxon>
        <taxon>Metazoa</taxon>
        <taxon>Cnidaria</taxon>
        <taxon>Anthozoa</taxon>
        <taxon>Octocorallia</taxon>
        <taxon>Malacalcyonacea</taxon>
        <taxon>Plexauridae</taxon>
        <taxon>Paramuricea</taxon>
    </lineage>
</organism>
<dbReference type="EMBL" id="CACRXK020029426">
    <property type="protein sequence ID" value="CAB4042074.1"/>
    <property type="molecule type" value="Genomic_DNA"/>
</dbReference>
<comment type="caution">
    <text evidence="2">The sequence shown here is derived from an EMBL/GenBank/DDBJ whole genome shotgun (WGS) entry which is preliminary data.</text>
</comment>
<accession>A0A6S7KGW0</accession>
<name>A0A6S7KGW0_PARCT</name>
<keyword evidence="3" id="KW-1185">Reference proteome</keyword>
<dbReference type="AlphaFoldDB" id="A0A6S7KGW0"/>
<sequence length="98" mass="11650">HELEMKEDNFAQERDEFCKQKESMLKDIQELRLRTRGEQQARETEQNDHAMMLKEMQVLVAKERLAREQLENKIKHLEKEAHESRLIKSEDGSKANSA</sequence>
<protein>
    <submittedName>
        <fullName evidence="2">Uncharacterized protein</fullName>
    </submittedName>
</protein>
<reference evidence="2" key="1">
    <citation type="submission" date="2020-04" db="EMBL/GenBank/DDBJ databases">
        <authorList>
            <person name="Alioto T."/>
            <person name="Alioto T."/>
            <person name="Gomez Garrido J."/>
        </authorList>
    </citation>
    <scope>NUCLEOTIDE SEQUENCE</scope>
    <source>
        <strain evidence="2">A484AB</strain>
    </source>
</reference>
<feature type="non-terminal residue" evidence="2">
    <location>
        <position position="98"/>
    </location>
</feature>
<evidence type="ECO:0000313" key="3">
    <source>
        <dbReference type="Proteomes" id="UP001152795"/>
    </source>
</evidence>
<evidence type="ECO:0000313" key="2">
    <source>
        <dbReference type="EMBL" id="CAB4042074.1"/>
    </source>
</evidence>
<feature type="non-terminal residue" evidence="2">
    <location>
        <position position="1"/>
    </location>
</feature>
<dbReference type="OrthoDB" id="9898580at2759"/>
<feature type="region of interest" description="Disordered" evidence="1">
    <location>
        <begin position="76"/>
        <end position="98"/>
    </location>
</feature>
<evidence type="ECO:0000256" key="1">
    <source>
        <dbReference type="SAM" id="MobiDB-lite"/>
    </source>
</evidence>
<proteinExistence type="predicted"/>
<gene>
    <name evidence="2" type="ORF">PACLA_8A088452</name>
</gene>
<dbReference type="Proteomes" id="UP001152795">
    <property type="component" value="Unassembled WGS sequence"/>
</dbReference>